<dbReference type="InterPro" id="IPR016032">
    <property type="entry name" value="Sig_transdc_resp-reg_C-effctor"/>
</dbReference>
<dbReference type="SUPFAM" id="SSF46894">
    <property type="entry name" value="C-terminal effector domain of the bipartite response regulators"/>
    <property type="match status" value="1"/>
</dbReference>
<dbReference type="EMBL" id="ATCF01000012">
    <property type="protein sequence ID" value="EPD99970.1"/>
    <property type="molecule type" value="Genomic_DNA"/>
</dbReference>
<dbReference type="Gene3D" id="1.10.10.10">
    <property type="entry name" value="Winged helix-like DNA-binding domain superfamily/Winged helix DNA-binding domain"/>
    <property type="match status" value="1"/>
</dbReference>
<dbReference type="PANTHER" id="PTHR44688:SF16">
    <property type="entry name" value="DNA-BINDING TRANSCRIPTIONAL ACTIVATOR DEVR_DOSR"/>
    <property type="match status" value="1"/>
</dbReference>
<dbReference type="STRING" id="1203554.HMPREF1476_00776"/>
<evidence type="ECO:0000256" key="1">
    <source>
        <dbReference type="ARBA" id="ARBA00022553"/>
    </source>
</evidence>
<dbReference type="InterPro" id="IPR011006">
    <property type="entry name" value="CheY-like_superfamily"/>
</dbReference>
<evidence type="ECO:0000256" key="4">
    <source>
        <dbReference type="ARBA" id="ARBA00023125"/>
    </source>
</evidence>
<evidence type="ECO:0000313" key="10">
    <source>
        <dbReference type="Proteomes" id="UP000014400"/>
    </source>
</evidence>
<keyword evidence="4" id="KW-0238">DNA-binding</keyword>
<dbReference type="PROSITE" id="PS50110">
    <property type="entry name" value="RESPONSE_REGULATORY"/>
    <property type="match status" value="1"/>
</dbReference>
<feature type="domain" description="Response regulatory" evidence="8">
    <location>
        <begin position="23"/>
        <end position="137"/>
    </location>
</feature>
<evidence type="ECO:0000256" key="3">
    <source>
        <dbReference type="ARBA" id="ARBA00023015"/>
    </source>
</evidence>
<dbReference type="HOGENOM" id="CLU_000445_90_4_4"/>
<comment type="caution">
    <text evidence="9">The sequence shown here is derived from an EMBL/GenBank/DDBJ whole genome shotgun (WGS) entry which is preliminary data.</text>
</comment>
<evidence type="ECO:0000259" key="7">
    <source>
        <dbReference type="PROSITE" id="PS50043"/>
    </source>
</evidence>
<dbReference type="PROSITE" id="PS00622">
    <property type="entry name" value="HTH_LUXR_1"/>
    <property type="match status" value="1"/>
</dbReference>
<dbReference type="Pfam" id="PF00196">
    <property type="entry name" value="GerE"/>
    <property type="match status" value="1"/>
</dbReference>
<dbReference type="PANTHER" id="PTHR44688">
    <property type="entry name" value="DNA-BINDING TRANSCRIPTIONAL ACTIVATOR DEVR_DOSR"/>
    <property type="match status" value="1"/>
</dbReference>
<dbReference type="CDD" id="cd17537">
    <property type="entry name" value="REC_FixJ"/>
    <property type="match status" value="1"/>
</dbReference>
<accession>S3BKM4</accession>
<evidence type="ECO:0000256" key="5">
    <source>
        <dbReference type="ARBA" id="ARBA00023163"/>
    </source>
</evidence>
<dbReference type="Pfam" id="PF00072">
    <property type="entry name" value="Response_reg"/>
    <property type="match status" value="1"/>
</dbReference>
<dbReference type="AlphaFoldDB" id="S3BKM4"/>
<keyword evidence="5" id="KW-0804">Transcription</keyword>
<dbReference type="PATRIC" id="fig|1203554.3.peg.777"/>
<evidence type="ECO:0000256" key="6">
    <source>
        <dbReference type="PROSITE-ProRule" id="PRU00169"/>
    </source>
</evidence>
<dbReference type="GO" id="GO:0006355">
    <property type="term" value="P:regulation of DNA-templated transcription"/>
    <property type="evidence" value="ECO:0007669"/>
    <property type="project" value="InterPro"/>
</dbReference>
<dbReference type="PRINTS" id="PR00038">
    <property type="entry name" value="HTHLUXR"/>
</dbReference>
<protein>
    <submittedName>
        <fullName evidence="9">Uncharacterized protein</fullName>
    </submittedName>
</protein>
<dbReference type="SUPFAM" id="SSF52172">
    <property type="entry name" value="CheY-like"/>
    <property type="match status" value="1"/>
</dbReference>
<reference evidence="9 10" key="1">
    <citation type="submission" date="2013-04" db="EMBL/GenBank/DDBJ databases">
        <title>The Genome Sequence of Sutterella wadsworthensis HGA0223.</title>
        <authorList>
            <consortium name="The Broad Institute Genomics Platform"/>
            <person name="Earl A."/>
            <person name="Ward D."/>
            <person name="Feldgarden M."/>
            <person name="Gevers D."/>
            <person name="Schmidt T.M."/>
            <person name="Dover J."/>
            <person name="Dai D."/>
            <person name="Walker B."/>
            <person name="Young S."/>
            <person name="Zeng Q."/>
            <person name="Gargeya S."/>
            <person name="Fitzgerald M."/>
            <person name="Haas B."/>
            <person name="Abouelleil A."/>
            <person name="Allen A.W."/>
            <person name="Alvarado L."/>
            <person name="Arachchi H.M."/>
            <person name="Berlin A.M."/>
            <person name="Chapman S.B."/>
            <person name="Gainer-Dewar J."/>
            <person name="Goldberg J."/>
            <person name="Griggs A."/>
            <person name="Gujja S."/>
            <person name="Hansen M."/>
            <person name="Howarth C."/>
            <person name="Imamovic A."/>
            <person name="Ireland A."/>
            <person name="Larimer J."/>
            <person name="McCowan C."/>
            <person name="Murphy C."/>
            <person name="Pearson M."/>
            <person name="Poon T.W."/>
            <person name="Priest M."/>
            <person name="Roberts A."/>
            <person name="Saif S."/>
            <person name="Shea T."/>
            <person name="Sisk P."/>
            <person name="Sykes S."/>
            <person name="Wortman J."/>
            <person name="Nusbaum C."/>
            <person name="Birren B."/>
        </authorList>
    </citation>
    <scope>NUCLEOTIDE SEQUENCE [LARGE SCALE GENOMIC DNA]</scope>
    <source>
        <strain evidence="9 10">HGA0223</strain>
    </source>
</reference>
<dbReference type="GO" id="GO:0000160">
    <property type="term" value="P:phosphorelay signal transduction system"/>
    <property type="evidence" value="ECO:0007669"/>
    <property type="project" value="UniProtKB-KW"/>
</dbReference>
<keyword evidence="3" id="KW-0805">Transcription regulation</keyword>
<dbReference type="PROSITE" id="PS50043">
    <property type="entry name" value="HTH_LUXR_2"/>
    <property type="match status" value="1"/>
</dbReference>
<evidence type="ECO:0000259" key="8">
    <source>
        <dbReference type="PROSITE" id="PS50110"/>
    </source>
</evidence>
<dbReference type="SMART" id="SM00448">
    <property type="entry name" value="REC"/>
    <property type="match status" value="1"/>
</dbReference>
<dbReference type="Proteomes" id="UP000014400">
    <property type="component" value="Unassembled WGS sequence"/>
</dbReference>
<keyword evidence="10" id="KW-1185">Reference proteome</keyword>
<dbReference type="InterPro" id="IPR036388">
    <property type="entry name" value="WH-like_DNA-bd_sf"/>
</dbReference>
<dbReference type="GO" id="GO:0003677">
    <property type="term" value="F:DNA binding"/>
    <property type="evidence" value="ECO:0007669"/>
    <property type="project" value="UniProtKB-KW"/>
</dbReference>
<gene>
    <name evidence="9" type="ORF">HMPREF1476_00776</name>
</gene>
<name>S3BKM4_9BURK</name>
<dbReference type="eggNOG" id="COG4566">
    <property type="taxonomic scope" value="Bacteria"/>
</dbReference>
<organism evidence="9 10">
    <name type="scientific">Sutterella wadsworthensis HGA0223</name>
    <dbReference type="NCBI Taxonomy" id="1203554"/>
    <lineage>
        <taxon>Bacteria</taxon>
        <taxon>Pseudomonadati</taxon>
        <taxon>Pseudomonadota</taxon>
        <taxon>Betaproteobacteria</taxon>
        <taxon>Burkholderiales</taxon>
        <taxon>Sutterellaceae</taxon>
        <taxon>Sutterella</taxon>
    </lineage>
</organism>
<dbReference type="Gene3D" id="3.40.50.2300">
    <property type="match status" value="1"/>
</dbReference>
<evidence type="ECO:0000256" key="2">
    <source>
        <dbReference type="ARBA" id="ARBA00023012"/>
    </source>
</evidence>
<keyword evidence="1 6" id="KW-0597">Phosphoprotein</keyword>
<dbReference type="RefSeq" id="WP_016474114.1">
    <property type="nucleotide sequence ID" value="NZ_KE150480.1"/>
</dbReference>
<dbReference type="FunFam" id="3.40.50.2300:FF:000018">
    <property type="entry name" value="DNA-binding transcriptional regulator NtrC"/>
    <property type="match status" value="1"/>
</dbReference>
<dbReference type="CDD" id="cd06170">
    <property type="entry name" value="LuxR_C_like"/>
    <property type="match status" value="1"/>
</dbReference>
<dbReference type="InterPro" id="IPR001789">
    <property type="entry name" value="Sig_transdc_resp-reg_receiver"/>
</dbReference>
<keyword evidence="2" id="KW-0902">Two-component regulatory system</keyword>
<feature type="modified residue" description="4-aspartylphosphate" evidence="6">
    <location>
        <position position="72"/>
    </location>
</feature>
<sequence>MTDQKQTDCSGLKTLEDLQRTVLIRIVDDDAEVRDALSFMLSCRGWQTAAWGSAEEFLKAWRSTPPGCLLLDIRMPGMSGLELQERMKAQNLSLPIIFVTGHGDVPTAVRTLKLGAFDFLEKPVDAEALADAIEAASRVSVEASQGALPKQAVEQILAEMSPREHEITELLKQGLANHDIAERLDLSDRTVQGHRNNIYKKLRVHNLKQFLTVLEGG</sequence>
<feature type="domain" description="HTH luxR-type" evidence="7">
    <location>
        <begin position="153"/>
        <end position="217"/>
    </location>
</feature>
<dbReference type="SMART" id="SM00421">
    <property type="entry name" value="HTH_LUXR"/>
    <property type="match status" value="1"/>
</dbReference>
<dbReference type="InterPro" id="IPR000792">
    <property type="entry name" value="Tscrpt_reg_LuxR_C"/>
</dbReference>
<evidence type="ECO:0000313" key="9">
    <source>
        <dbReference type="EMBL" id="EPD99970.1"/>
    </source>
</evidence>
<proteinExistence type="predicted"/>